<dbReference type="SUPFAM" id="SSF52172">
    <property type="entry name" value="CheY-like"/>
    <property type="match status" value="1"/>
</dbReference>
<dbReference type="Proteomes" id="UP000219573">
    <property type="component" value="Unassembled WGS sequence"/>
</dbReference>
<evidence type="ECO:0000256" key="5">
    <source>
        <dbReference type="PROSITE-ProRule" id="PRU00339"/>
    </source>
</evidence>
<comment type="function">
    <text evidence="3">May play the central regulatory role in sporulation. It may be an element of the effector pathway responsible for the activation of sporulation genes in response to nutritional stress. Spo0A may act in concert with spo0H (a sigma factor) to control the expression of some genes that are critical to the sporulation process.</text>
</comment>
<gene>
    <name evidence="7" type="ORF">SAMN06265827_110114</name>
</gene>
<dbReference type="InterPro" id="IPR011990">
    <property type="entry name" value="TPR-like_helical_dom_sf"/>
</dbReference>
<proteinExistence type="predicted"/>
<reference evidence="8" key="1">
    <citation type="submission" date="2017-09" db="EMBL/GenBank/DDBJ databases">
        <authorList>
            <person name="Varghese N."/>
            <person name="Submissions S."/>
        </authorList>
    </citation>
    <scope>NUCLEOTIDE SEQUENCE [LARGE SCALE GENOMIC DNA]</scope>
    <source>
        <strain evidence="8">MSL47</strain>
    </source>
</reference>
<keyword evidence="5" id="KW-0802">TPR repeat</keyword>
<dbReference type="PANTHER" id="PTHR44591:SF3">
    <property type="entry name" value="RESPONSE REGULATORY DOMAIN-CONTAINING PROTEIN"/>
    <property type="match status" value="1"/>
</dbReference>
<protein>
    <recommendedName>
        <fullName evidence="1">Stage 0 sporulation protein A homolog</fullName>
    </recommendedName>
</protein>
<dbReference type="PROSITE" id="PS50110">
    <property type="entry name" value="RESPONSE_REGULATORY"/>
    <property type="match status" value="1"/>
</dbReference>
<feature type="domain" description="Response regulatory" evidence="6">
    <location>
        <begin position="5"/>
        <end position="118"/>
    </location>
</feature>
<evidence type="ECO:0000256" key="2">
    <source>
        <dbReference type="ARBA" id="ARBA00022553"/>
    </source>
</evidence>
<organism evidence="7 8">
    <name type="scientific">Orenia metallireducens</name>
    <dbReference type="NCBI Taxonomy" id="1413210"/>
    <lineage>
        <taxon>Bacteria</taxon>
        <taxon>Bacillati</taxon>
        <taxon>Bacillota</taxon>
        <taxon>Clostridia</taxon>
        <taxon>Halanaerobiales</taxon>
        <taxon>Halobacteroidaceae</taxon>
        <taxon>Orenia</taxon>
    </lineage>
</organism>
<dbReference type="OrthoDB" id="9808843at2"/>
<evidence type="ECO:0000256" key="3">
    <source>
        <dbReference type="ARBA" id="ARBA00024867"/>
    </source>
</evidence>
<keyword evidence="2 4" id="KW-0597">Phosphoprotein</keyword>
<dbReference type="InterPro" id="IPR011006">
    <property type="entry name" value="CheY-like_superfamily"/>
</dbReference>
<evidence type="ECO:0000259" key="6">
    <source>
        <dbReference type="PROSITE" id="PS50110"/>
    </source>
</evidence>
<evidence type="ECO:0000256" key="1">
    <source>
        <dbReference type="ARBA" id="ARBA00018672"/>
    </source>
</evidence>
<feature type="repeat" description="TPR" evidence="5">
    <location>
        <begin position="167"/>
        <end position="200"/>
    </location>
</feature>
<dbReference type="Gene3D" id="3.40.50.2300">
    <property type="match status" value="1"/>
</dbReference>
<evidence type="ECO:0000256" key="4">
    <source>
        <dbReference type="PROSITE-ProRule" id="PRU00169"/>
    </source>
</evidence>
<sequence>MDKKKILIIDDEKNIRITLKQCLNQEYEVVTGVNGEDGLEKFKDNNFDLVLLDMKLPGIDGIEVLKRLKELDNNVSIVMITGFGTIETAVETMKLGAVDYLRKPFAPNEIREIVKEVLDRQNLAVSDEELNSYEDYLSYAKSAISKRDFTKGYDYLQKAVGLDATKPEAFNLMGVIMELQDNLSEAQKNYRAALSLDPAYRPAQENLERSTQFDYQKDGINLGEEIDKEGE</sequence>
<keyword evidence="8" id="KW-1185">Reference proteome</keyword>
<dbReference type="SMART" id="SM00448">
    <property type="entry name" value="REC"/>
    <property type="match status" value="1"/>
</dbReference>
<dbReference type="Pfam" id="PF00072">
    <property type="entry name" value="Response_reg"/>
    <property type="match status" value="1"/>
</dbReference>
<dbReference type="Gene3D" id="1.25.40.10">
    <property type="entry name" value="Tetratricopeptide repeat domain"/>
    <property type="match status" value="1"/>
</dbReference>
<dbReference type="InterPro" id="IPR001789">
    <property type="entry name" value="Sig_transdc_resp-reg_receiver"/>
</dbReference>
<dbReference type="InterPro" id="IPR050595">
    <property type="entry name" value="Bact_response_regulator"/>
</dbReference>
<dbReference type="AlphaFoldDB" id="A0A285GUV3"/>
<dbReference type="InterPro" id="IPR019734">
    <property type="entry name" value="TPR_rpt"/>
</dbReference>
<name>A0A285GUV3_9FIRM</name>
<feature type="modified residue" description="4-aspartylphosphate" evidence="4">
    <location>
        <position position="53"/>
    </location>
</feature>
<evidence type="ECO:0000313" key="8">
    <source>
        <dbReference type="Proteomes" id="UP000219573"/>
    </source>
</evidence>
<dbReference type="PANTHER" id="PTHR44591">
    <property type="entry name" value="STRESS RESPONSE REGULATOR PROTEIN 1"/>
    <property type="match status" value="1"/>
</dbReference>
<evidence type="ECO:0000313" key="7">
    <source>
        <dbReference type="EMBL" id="SNY27083.1"/>
    </source>
</evidence>
<dbReference type="SUPFAM" id="SSF48452">
    <property type="entry name" value="TPR-like"/>
    <property type="match status" value="1"/>
</dbReference>
<dbReference type="EMBL" id="OBDZ01000010">
    <property type="protein sequence ID" value="SNY27083.1"/>
    <property type="molecule type" value="Genomic_DNA"/>
</dbReference>
<dbReference type="PROSITE" id="PS50005">
    <property type="entry name" value="TPR"/>
    <property type="match status" value="1"/>
</dbReference>
<accession>A0A285GUV3</accession>
<dbReference type="RefSeq" id="WP_097017669.1">
    <property type="nucleotide sequence ID" value="NZ_OBDZ01000010.1"/>
</dbReference>
<dbReference type="GO" id="GO:0000160">
    <property type="term" value="P:phosphorelay signal transduction system"/>
    <property type="evidence" value="ECO:0007669"/>
    <property type="project" value="InterPro"/>
</dbReference>
<dbReference type="STRING" id="1413210.U472_02915"/>